<dbReference type="EMBL" id="JADGJW010002045">
    <property type="protein sequence ID" value="KAJ3199743.1"/>
    <property type="molecule type" value="Genomic_DNA"/>
</dbReference>
<accession>A0AAD5XWD7</accession>
<name>A0AAD5XWD7_9FUNG</name>
<evidence type="ECO:0000313" key="2">
    <source>
        <dbReference type="Proteomes" id="UP001211065"/>
    </source>
</evidence>
<gene>
    <name evidence="1" type="ORF">HK099_003026</name>
</gene>
<organism evidence="1 2">
    <name type="scientific">Clydaea vesicula</name>
    <dbReference type="NCBI Taxonomy" id="447962"/>
    <lineage>
        <taxon>Eukaryota</taxon>
        <taxon>Fungi</taxon>
        <taxon>Fungi incertae sedis</taxon>
        <taxon>Chytridiomycota</taxon>
        <taxon>Chytridiomycota incertae sedis</taxon>
        <taxon>Chytridiomycetes</taxon>
        <taxon>Lobulomycetales</taxon>
        <taxon>Lobulomycetaceae</taxon>
        <taxon>Clydaea</taxon>
    </lineage>
</organism>
<comment type="caution">
    <text evidence="1">The sequence shown here is derived from an EMBL/GenBank/DDBJ whole genome shotgun (WGS) entry which is preliminary data.</text>
</comment>
<keyword evidence="2" id="KW-1185">Reference proteome</keyword>
<evidence type="ECO:0000313" key="1">
    <source>
        <dbReference type="EMBL" id="KAJ3199743.1"/>
    </source>
</evidence>
<protein>
    <submittedName>
        <fullName evidence="1">Uncharacterized protein</fullName>
    </submittedName>
</protein>
<sequence length="69" mass="7280">MGKQIVILGDGQFNPLPSASSWGTTVHGNWGVLVDNLVRYIPNQGLAAINANRISVISAAVTPAENSDY</sequence>
<feature type="non-terminal residue" evidence="1">
    <location>
        <position position="69"/>
    </location>
</feature>
<proteinExistence type="predicted"/>
<reference evidence="1" key="1">
    <citation type="submission" date="2020-05" db="EMBL/GenBank/DDBJ databases">
        <title>Phylogenomic resolution of chytrid fungi.</title>
        <authorList>
            <person name="Stajich J.E."/>
            <person name="Amses K."/>
            <person name="Simmons R."/>
            <person name="Seto K."/>
            <person name="Myers J."/>
            <person name="Bonds A."/>
            <person name="Quandt C.A."/>
            <person name="Barry K."/>
            <person name="Liu P."/>
            <person name="Grigoriev I."/>
            <person name="Longcore J.E."/>
            <person name="James T.Y."/>
        </authorList>
    </citation>
    <scope>NUCLEOTIDE SEQUENCE</scope>
    <source>
        <strain evidence="1">JEL0476</strain>
    </source>
</reference>
<dbReference type="AlphaFoldDB" id="A0AAD5XWD7"/>
<dbReference type="Proteomes" id="UP001211065">
    <property type="component" value="Unassembled WGS sequence"/>
</dbReference>